<keyword evidence="1" id="KW-0732">Signal</keyword>
<dbReference type="Gene3D" id="3.90.10.10">
    <property type="entry name" value="Cytochrome C3"/>
    <property type="match status" value="1"/>
</dbReference>
<proteinExistence type="predicted"/>
<dbReference type="InParanoid" id="H1XY20"/>
<dbReference type="HOGENOM" id="CLU_1358816_0_0_0"/>
<dbReference type="InterPro" id="IPR051829">
    <property type="entry name" value="Multiheme_Cytochr_ET"/>
</dbReference>
<sequence length="199" mass="22642">MYMVLLSPDKMKRLILFVLNFLIILFLIFSCSPKTRYQVLSFFFDGVPNPEQTSKKQGDRLTADSLNNKSSKLTLRQHQTPEQTMHPPFADRDCGACHDMRGGNSLIAPMPDLCYECHDDFRQEMPKLHGVVEAGACTTCHHPHVSKNKMLLTRSGQEMCLHCHDTRDVQKNEVHEEVEAMACTECHDAHGGEEPPFLK</sequence>
<organism evidence="4 5">
    <name type="scientific">Caldithrix abyssi DSM 13497</name>
    <dbReference type="NCBI Taxonomy" id="880073"/>
    <lineage>
        <taxon>Bacteria</taxon>
        <taxon>Pseudomonadati</taxon>
        <taxon>Calditrichota</taxon>
        <taxon>Calditrichia</taxon>
        <taxon>Calditrichales</taxon>
        <taxon>Calditrichaceae</taxon>
        <taxon>Caldithrix</taxon>
    </lineage>
</organism>
<dbReference type="InterPro" id="IPR036280">
    <property type="entry name" value="Multihaem_cyt_sf"/>
</dbReference>
<evidence type="ECO:0000259" key="3">
    <source>
        <dbReference type="Pfam" id="PF09699"/>
    </source>
</evidence>
<feature type="region of interest" description="Disordered" evidence="2">
    <location>
        <begin position="52"/>
        <end position="85"/>
    </location>
</feature>
<dbReference type="Proteomes" id="UP000004671">
    <property type="component" value="Chromosome"/>
</dbReference>
<evidence type="ECO:0000256" key="1">
    <source>
        <dbReference type="ARBA" id="ARBA00022729"/>
    </source>
</evidence>
<feature type="compositionally biased region" description="Basic and acidic residues" evidence="2">
    <location>
        <begin position="53"/>
        <end position="62"/>
    </location>
</feature>
<reference evidence="4 5" key="1">
    <citation type="submission" date="2011-09" db="EMBL/GenBank/DDBJ databases">
        <title>The permanent draft genome of Caldithrix abyssi DSM 13497.</title>
        <authorList>
            <consortium name="US DOE Joint Genome Institute (JGI-PGF)"/>
            <person name="Lucas S."/>
            <person name="Han J."/>
            <person name="Lapidus A."/>
            <person name="Bruce D."/>
            <person name="Goodwin L."/>
            <person name="Pitluck S."/>
            <person name="Peters L."/>
            <person name="Kyrpides N."/>
            <person name="Mavromatis K."/>
            <person name="Ivanova N."/>
            <person name="Mikhailova N."/>
            <person name="Chertkov O."/>
            <person name="Detter J.C."/>
            <person name="Tapia R."/>
            <person name="Han C."/>
            <person name="Land M."/>
            <person name="Hauser L."/>
            <person name="Markowitz V."/>
            <person name="Cheng J.-F."/>
            <person name="Hugenholtz P."/>
            <person name="Woyke T."/>
            <person name="Wu D."/>
            <person name="Spring S."/>
            <person name="Brambilla E."/>
            <person name="Klenk H.-P."/>
            <person name="Eisen J.A."/>
        </authorList>
    </citation>
    <scope>NUCLEOTIDE SEQUENCE [LARGE SCALE GENOMIC DNA]</scope>
    <source>
        <strain evidence="4 5">DSM 13497</strain>
    </source>
</reference>
<dbReference type="PaxDb" id="880073-Calab_1269"/>
<dbReference type="NCBIfam" id="TIGR01905">
    <property type="entry name" value="paired_CXXCH_1"/>
    <property type="match status" value="2"/>
</dbReference>
<feature type="domain" description="Doubled CXXCH motif" evidence="3">
    <location>
        <begin position="86"/>
        <end position="122"/>
    </location>
</feature>
<gene>
    <name evidence="4" type="ORF">Calab_1269</name>
</gene>
<keyword evidence="5" id="KW-1185">Reference proteome</keyword>
<dbReference type="AlphaFoldDB" id="H1XY20"/>
<protein>
    <submittedName>
        <fullName evidence="4">Cytochrome C family protein</fullName>
    </submittedName>
</protein>
<feature type="compositionally biased region" description="Polar residues" evidence="2">
    <location>
        <begin position="64"/>
        <end position="83"/>
    </location>
</feature>
<accession>H1XY20</accession>
<dbReference type="eggNOG" id="COG3005">
    <property type="taxonomic scope" value="Bacteria"/>
</dbReference>
<dbReference type="SUPFAM" id="SSF48695">
    <property type="entry name" value="Multiheme cytochromes"/>
    <property type="match status" value="1"/>
</dbReference>
<evidence type="ECO:0000313" key="4">
    <source>
        <dbReference type="EMBL" id="EHO40895.1"/>
    </source>
</evidence>
<dbReference type="EMBL" id="CM001402">
    <property type="protein sequence ID" value="EHO40895.1"/>
    <property type="molecule type" value="Genomic_DNA"/>
</dbReference>
<dbReference type="PANTHER" id="PTHR35038">
    <property type="entry name" value="DISSIMILATORY SULFITE REDUCTASE SIRA"/>
    <property type="match status" value="1"/>
</dbReference>
<dbReference type="InterPro" id="IPR010177">
    <property type="entry name" value="Paired_CXXCH_1"/>
</dbReference>
<dbReference type="PANTHER" id="PTHR35038:SF6">
    <property type="entry name" value="SURFACE LOCALIZED DECAHEME CYTOCHROME C LIPOPROTEIN"/>
    <property type="match status" value="1"/>
</dbReference>
<dbReference type="GO" id="GO:0016491">
    <property type="term" value="F:oxidoreductase activity"/>
    <property type="evidence" value="ECO:0007669"/>
    <property type="project" value="TreeGrafter"/>
</dbReference>
<evidence type="ECO:0000256" key="2">
    <source>
        <dbReference type="SAM" id="MobiDB-lite"/>
    </source>
</evidence>
<name>H1XY20_CALAY</name>
<dbReference type="OrthoDB" id="9783375at2"/>
<feature type="domain" description="Doubled CXXCH motif" evidence="3">
    <location>
        <begin position="129"/>
        <end position="166"/>
    </location>
</feature>
<evidence type="ECO:0000313" key="5">
    <source>
        <dbReference type="Proteomes" id="UP000004671"/>
    </source>
</evidence>
<dbReference type="Pfam" id="PF09699">
    <property type="entry name" value="Paired_CXXCH_1"/>
    <property type="match status" value="2"/>
</dbReference>